<evidence type="ECO:0000313" key="16">
    <source>
        <dbReference type="EMBL" id="ANF98294.1"/>
    </source>
</evidence>
<dbReference type="GO" id="GO:0006355">
    <property type="term" value="P:regulation of DNA-templated transcription"/>
    <property type="evidence" value="ECO:0007669"/>
    <property type="project" value="InterPro"/>
</dbReference>
<dbReference type="GO" id="GO:0000156">
    <property type="term" value="F:phosphorelay response regulator activity"/>
    <property type="evidence" value="ECO:0007669"/>
    <property type="project" value="TreeGrafter"/>
</dbReference>
<dbReference type="CDD" id="cd17574">
    <property type="entry name" value="REC_OmpR"/>
    <property type="match status" value="1"/>
</dbReference>
<dbReference type="GO" id="GO:0000976">
    <property type="term" value="F:transcription cis-regulatory region binding"/>
    <property type="evidence" value="ECO:0007669"/>
    <property type="project" value="TreeGrafter"/>
</dbReference>
<name>A0A172ZKX9_9BACL</name>
<evidence type="ECO:0000256" key="10">
    <source>
        <dbReference type="ARBA" id="ARBA00037471"/>
    </source>
</evidence>
<feature type="modified residue" description="4-aspartylphosphate" evidence="12">
    <location>
        <position position="52"/>
    </location>
</feature>
<evidence type="ECO:0000256" key="5">
    <source>
        <dbReference type="ARBA" id="ARBA00023015"/>
    </source>
</evidence>
<dbReference type="InterPro" id="IPR001867">
    <property type="entry name" value="OmpR/PhoB-type_DNA-bd"/>
</dbReference>
<evidence type="ECO:0000256" key="9">
    <source>
        <dbReference type="ARBA" id="ARBA00023163"/>
    </source>
</evidence>
<dbReference type="Pfam" id="PF00486">
    <property type="entry name" value="Trans_reg_C"/>
    <property type="match status" value="1"/>
</dbReference>
<dbReference type="Gene3D" id="3.40.50.2300">
    <property type="match status" value="1"/>
</dbReference>
<dbReference type="STRING" id="1616788.AR543_21380"/>
<accession>A0A172ZKX9</accession>
<evidence type="ECO:0000256" key="6">
    <source>
        <dbReference type="ARBA" id="ARBA00023026"/>
    </source>
</evidence>
<dbReference type="PROSITE" id="PS51755">
    <property type="entry name" value="OMPR_PHOB"/>
    <property type="match status" value="1"/>
</dbReference>
<dbReference type="CDD" id="cd00383">
    <property type="entry name" value="trans_reg_C"/>
    <property type="match status" value="1"/>
</dbReference>
<keyword evidence="9" id="KW-0804">Transcription</keyword>
<feature type="DNA-binding region" description="OmpR/PhoB-type" evidence="13">
    <location>
        <begin position="125"/>
        <end position="222"/>
    </location>
</feature>
<sequence length="225" mass="25975">MVRILIADDDASILELIYMYLTREGYTVHRARDGREAFDMLSDGKWDLIILDVMMPHMDGWELCMDIRRYYGDVPILLVTAKGEAEDKIKGFRLGTDDYLAKPFVPEELVMRVKALLRRYRIFAGESLTIGNVRLDASTKEADIGGTLQSLPAKEFELIYTLAGFPGQIFTRDQLIEKIWGHDYDGDERTVDVHIKRLRDRFSEENGFVIQTIRGIGYRIEVKMD</sequence>
<evidence type="ECO:0000256" key="3">
    <source>
        <dbReference type="ARBA" id="ARBA00022553"/>
    </source>
</evidence>
<keyword evidence="2" id="KW-0963">Cytoplasm</keyword>
<dbReference type="PANTHER" id="PTHR48111:SF49">
    <property type="entry name" value="HEME RESPONSE REGULATOR HSSR"/>
    <property type="match status" value="1"/>
</dbReference>
<dbReference type="Gene3D" id="1.10.10.10">
    <property type="entry name" value="Winged helix-like DNA-binding domain superfamily/Winged helix DNA-binding domain"/>
    <property type="match status" value="1"/>
</dbReference>
<dbReference type="AlphaFoldDB" id="A0A172ZKX9"/>
<evidence type="ECO:0000256" key="4">
    <source>
        <dbReference type="ARBA" id="ARBA00023012"/>
    </source>
</evidence>
<dbReference type="SUPFAM" id="SSF52172">
    <property type="entry name" value="CheY-like"/>
    <property type="match status" value="1"/>
</dbReference>
<comment type="function">
    <text evidence="10">Member of the two-component regulatory system HssS/HssR involved in intracellular heme homeostasis and tempering of staphylococcal virulence. Phosphorylated HssR binds to a direct repeat sequence within hrtAB promoter and activates the expression of hrtAB, an efflux pump, in response to extracellular heme, hemin, hemoglobin or blood.</text>
</comment>
<keyword evidence="17" id="KW-1185">Reference proteome</keyword>
<gene>
    <name evidence="16" type="ORF">AR543_21380</name>
</gene>
<dbReference type="Gene3D" id="6.10.250.690">
    <property type="match status" value="1"/>
</dbReference>
<evidence type="ECO:0000259" key="15">
    <source>
        <dbReference type="PROSITE" id="PS51755"/>
    </source>
</evidence>
<dbReference type="Proteomes" id="UP000078148">
    <property type="component" value="Chromosome"/>
</dbReference>
<keyword evidence="8" id="KW-0010">Activator</keyword>
<dbReference type="InterPro" id="IPR011006">
    <property type="entry name" value="CheY-like_superfamily"/>
</dbReference>
<feature type="domain" description="Response regulatory" evidence="14">
    <location>
        <begin position="3"/>
        <end position="117"/>
    </location>
</feature>
<keyword evidence="4" id="KW-0902">Two-component regulatory system</keyword>
<dbReference type="RefSeq" id="WP_060536367.1">
    <property type="nucleotide sequence ID" value="NZ_CP013023.1"/>
</dbReference>
<dbReference type="EMBL" id="CP013023">
    <property type="protein sequence ID" value="ANF98294.1"/>
    <property type="molecule type" value="Genomic_DNA"/>
</dbReference>
<dbReference type="PANTHER" id="PTHR48111">
    <property type="entry name" value="REGULATOR OF RPOS"/>
    <property type="match status" value="1"/>
</dbReference>
<organism evidence="16 17">
    <name type="scientific">Paenibacillus bovis</name>
    <dbReference type="NCBI Taxonomy" id="1616788"/>
    <lineage>
        <taxon>Bacteria</taxon>
        <taxon>Bacillati</taxon>
        <taxon>Bacillota</taxon>
        <taxon>Bacilli</taxon>
        <taxon>Bacillales</taxon>
        <taxon>Paenibacillaceae</taxon>
        <taxon>Paenibacillus</taxon>
    </lineage>
</organism>
<evidence type="ECO:0000313" key="17">
    <source>
        <dbReference type="Proteomes" id="UP000078148"/>
    </source>
</evidence>
<proteinExistence type="predicted"/>
<dbReference type="KEGG" id="pbv:AR543_21380"/>
<feature type="domain" description="OmpR/PhoB-type" evidence="15">
    <location>
        <begin position="125"/>
        <end position="222"/>
    </location>
</feature>
<evidence type="ECO:0000259" key="14">
    <source>
        <dbReference type="PROSITE" id="PS50110"/>
    </source>
</evidence>
<protein>
    <recommendedName>
        <fullName evidence="11">Heme response regulator HssR</fullName>
    </recommendedName>
</protein>
<dbReference type="GO" id="GO:0005829">
    <property type="term" value="C:cytosol"/>
    <property type="evidence" value="ECO:0007669"/>
    <property type="project" value="TreeGrafter"/>
</dbReference>
<keyword evidence="6" id="KW-0843">Virulence</keyword>
<comment type="subcellular location">
    <subcellularLocation>
        <location evidence="1">Cytoplasm</location>
    </subcellularLocation>
</comment>
<evidence type="ECO:0000256" key="8">
    <source>
        <dbReference type="ARBA" id="ARBA00023159"/>
    </source>
</evidence>
<keyword evidence="7 13" id="KW-0238">DNA-binding</keyword>
<evidence type="ECO:0000256" key="11">
    <source>
        <dbReference type="ARBA" id="ARBA00039976"/>
    </source>
</evidence>
<evidence type="ECO:0000256" key="7">
    <source>
        <dbReference type="ARBA" id="ARBA00023125"/>
    </source>
</evidence>
<dbReference type="InterPro" id="IPR001789">
    <property type="entry name" value="Sig_transdc_resp-reg_receiver"/>
</dbReference>
<dbReference type="SMART" id="SM00862">
    <property type="entry name" value="Trans_reg_C"/>
    <property type="match status" value="1"/>
</dbReference>
<keyword evidence="5" id="KW-0805">Transcription regulation</keyword>
<dbReference type="SMART" id="SM00448">
    <property type="entry name" value="REC"/>
    <property type="match status" value="1"/>
</dbReference>
<keyword evidence="3 12" id="KW-0597">Phosphoprotein</keyword>
<evidence type="ECO:0000256" key="13">
    <source>
        <dbReference type="PROSITE-ProRule" id="PRU01091"/>
    </source>
</evidence>
<reference evidence="17" key="1">
    <citation type="submission" date="2015-10" db="EMBL/GenBank/DDBJ databases">
        <title>Genome of Paenibacillus bovis sp. nov.</title>
        <authorList>
            <person name="Wu Z."/>
            <person name="Gao C."/>
            <person name="Liu Z."/>
            <person name="Zheng H."/>
        </authorList>
    </citation>
    <scope>NUCLEOTIDE SEQUENCE [LARGE SCALE GENOMIC DNA]</scope>
    <source>
        <strain evidence="17">BD3526</strain>
    </source>
</reference>
<evidence type="ECO:0000256" key="1">
    <source>
        <dbReference type="ARBA" id="ARBA00004496"/>
    </source>
</evidence>
<reference evidence="16 17" key="2">
    <citation type="journal article" date="2016" name="Int. J. Syst. Evol. Microbiol.">
        <title>Paenibacillus bovis sp. nov., isolated from raw yak (Bos grunniens) milk.</title>
        <authorList>
            <person name="Gao C."/>
            <person name="Han J."/>
            <person name="Liu Z."/>
            <person name="Xu X."/>
            <person name="Hang F."/>
            <person name="Wu Z."/>
        </authorList>
    </citation>
    <scope>NUCLEOTIDE SEQUENCE [LARGE SCALE GENOMIC DNA]</scope>
    <source>
        <strain evidence="16 17">BD3526</strain>
    </source>
</reference>
<dbReference type="PROSITE" id="PS50110">
    <property type="entry name" value="RESPONSE_REGULATORY"/>
    <property type="match status" value="1"/>
</dbReference>
<evidence type="ECO:0000256" key="2">
    <source>
        <dbReference type="ARBA" id="ARBA00022490"/>
    </source>
</evidence>
<dbReference type="GO" id="GO:0032993">
    <property type="term" value="C:protein-DNA complex"/>
    <property type="evidence" value="ECO:0007669"/>
    <property type="project" value="TreeGrafter"/>
</dbReference>
<dbReference type="InterPro" id="IPR036388">
    <property type="entry name" value="WH-like_DNA-bd_sf"/>
</dbReference>
<dbReference type="Pfam" id="PF00072">
    <property type="entry name" value="Response_reg"/>
    <property type="match status" value="1"/>
</dbReference>
<dbReference type="OrthoDB" id="9790442at2"/>
<evidence type="ECO:0000256" key="12">
    <source>
        <dbReference type="PROSITE-ProRule" id="PRU00169"/>
    </source>
</evidence>
<dbReference type="FunFam" id="3.40.50.2300:FF:000001">
    <property type="entry name" value="DNA-binding response regulator PhoB"/>
    <property type="match status" value="1"/>
</dbReference>
<dbReference type="InterPro" id="IPR039420">
    <property type="entry name" value="WalR-like"/>
</dbReference>